<protein>
    <submittedName>
        <fullName evidence="2">Cell division protein FtsL</fullName>
    </submittedName>
</protein>
<organism evidence="2 3">
    <name type="scientific">Henriciella mobilis</name>
    <dbReference type="NCBI Taxonomy" id="2305467"/>
    <lineage>
        <taxon>Bacteria</taxon>
        <taxon>Pseudomonadati</taxon>
        <taxon>Pseudomonadota</taxon>
        <taxon>Alphaproteobacteria</taxon>
        <taxon>Hyphomonadales</taxon>
        <taxon>Hyphomonadaceae</taxon>
        <taxon>Henriciella</taxon>
    </lineage>
</organism>
<dbReference type="RefSeq" id="WP_119374719.1">
    <property type="nucleotide sequence ID" value="NZ_QWFX01000005.1"/>
</dbReference>
<evidence type="ECO:0000256" key="1">
    <source>
        <dbReference type="SAM" id="Coils"/>
    </source>
</evidence>
<keyword evidence="1" id="KW-0175">Coiled coil</keyword>
<proteinExistence type="predicted"/>
<evidence type="ECO:0000313" key="2">
    <source>
        <dbReference type="EMBL" id="RIJ32638.1"/>
    </source>
</evidence>
<sequence length="105" mass="11661">MSRRAFLIGLAVIGLLIFSLYRAKYGARESAEEIAAVEAEIADAIEERKVLLGELSHLSRQEWIEEFARNELGMVPARAEQFVRADDLDRVIGPAEKTDGEAGDE</sequence>
<reference evidence="2 3" key="1">
    <citation type="submission" date="2018-08" db="EMBL/GenBank/DDBJ databases">
        <title>Henriciella mobilis sp. nov., isolated from seawater.</title>
        <authorList>
            <person name="Cheng H."/>
            <person name="Wu Y.-H."/>
            <person name="Xu X.-W."/>
            <person name="Guo L.-L."/>
        </authorList>
    </citation>
    <scope>NUCLEOTIDE SEQUENCE [LARGE SCALE GENOMIC DNA]</scope>
    <source>
        <strain evidence="2 3">JN25</strain>
    </source>
</reference>
<name>A0A399RN60_9PROT</name>
<dbReference type="EMBL" id="QWFX01000005">
    <property type="protein sequence ID" value="RIJ32638.1"/>
    <property type="molecule type" value="Genomic_DNA"/>
</dbReference>
<dbReference type="AlphaFoldDB" id="A0A399RN60"/>
<keyword evidence="3" id="KW-1185">Reference proteome</keyword>
<keyword evidence="2" id="KW-0131">Cell cycle</keyword>
<evidence type="ECO:0000313" key="3">
    <source>
        <dbReference type="Proteomes" id="UP000266385"/>
    </source>
</evidence>
<comment type="caution">
    <text evidence="2">The sequence shown here is derived from an EMBL/GenBank/DDBJ whole genome shotgun (WGS) entry which is preliminary data.</text>
</comment>
<dbReference type="GO" id="GO:0051301">
    <property type="term" value="P:cell division"/>
    <property type="evidence" value="ECO:0007669"/>
    <property type="project" value="UniProtKB-KW"/>
</dbReference>
<gene>
    <name evidence="2" type="ORF">D1223_01945</name>
</gene>
<accession>A0A399RN60</accession>
<dbReference type="Pfam" id="PF04977">
    <property type="entry name" value="DivIC"/>
    <property type="match status" value="1"/>
</dbReference>
<dbReference type="InterPro" id="IPR007060">
    <property type="entry name" value="FtsL/DivIC"/>
</dbReference>
<dbReference type="OrthoDB" id="7619873at2"/>
<feature type="coiled-coil region" evidence="1">
    <location>
        <begin position="27"/>
        <end position="54"/>
    </location>
</feature>
<keyword evidence="2" id="KW-0132">Cell division</keyword>
<dbReference type="Proteomes" id="UP000266385">
    <property type="component" value="Unassembled WGS sequence"/>
</dbReference>